<feature type="compositionally biased region" description="Basic and acidic residues" evidence="1">
    <location>
        <begin position="250"/>
        <end position="259"/>
    </location>
</feature>
<organism evidence="2 3">
    <name type="scientific">Euplotes crassus</name>
    <dbReference type="NCBI Taxonomy" id="5936"/>
    <lineage>
        <taxon>Eukaryota</taxon>
        <taxon>Sar</taxon>
        <taxon>Alveolata</taxon>
        <taxon>Ciliophora</taxon>
        <taxon>Intramacronucleata</taxon>
        <taxon>Spirotrichea</taxon>
        <taxon>Hypotrichia</taxon>
        <taxon>Euplotida</taxon>
        <taxon>Euplotidae</taxon>
        <taxon>Moneuplotes</taxon>
    </lineage>
</organism>
<evidence type="ECO:0000313" key="2">
    <source>
        <dbReference type="EMBL" id="CAI2367544.1"/>
    </source>
</evidence>
<name>A0AAD1UEX8_EUPCR</name>
<feature type="region of interest" description="Disordered" evidence="1">
    <location>
        <begin position="164"/>
        <end position="184"/>
    </location>
</feature>
<accession>A0AAD1UEX8</accession>
<feature type="compositionally biased region" description="Basic and acidic residues" evidence="1">
    <location>
        <begin position="164"/>
        <end position="180"/>
    </location>
</feature>
<protein>
    <submittedName>
        <fullName evidence="2">Uncharacterized protein</fullName>
    </submittedName>
</protein>
<evidence type="ECO:0000256" key="1">
    <source>
        <dbReference type="SAM" id="MobiDB-lite"/>
    </source>
</evidence>
<reference evidence="2" key="1">
    <citation type="submission" date="2023-07" db="EMBL/GenBank/DDBJ databases">
        <authorList>
            <consortium name="AG Swart"/>
            <person name="Singh M."/>
            <person name="Singh A."/>
            <person name="Seah K."/>
            <person name="Emmerich C."/>
        </authorList>
    </citation>
    <scope>NUCLEOTIDE SEQUENCE</scope>
    <source>
        <strain evidence="2">DP1</strain>
    </source>
</reference>
<feature type="region of interest" description="Disordered" evidence="1">
    <location>
        <begin position="1"/>
        <end position="34"/>
    </location>
</feature>
<dbReference type="EMBL" id="CAMPGE010008656">
    <property type="protein sequence ID" value="CAI2367544.1"/>
    <property type="molecule type" value="Genomic_DNA"/>
</dbReference>
<comment type="caution">
    <text evidence="2">The sequence shown here is derived from an EMBL/GenBank/DDBJ whole genome shotgun (WGS) entry which is preliminary data.</text>
</comment>
<sequence length="259" mass="30111">MNPKTPKIRRKKYSKHQCSNRPVTKRFRKTSSEKSLPPHLIKFKKLKIEQIELAERFRKRYNEVPQSYNVSPRIIFAVETPKEKITQPLRIDGVDYPNCFLLRERALKNKAKEEVKPLVIDREKEANMRKLATFQGVAQISCKVSLATNTSLVTEIIDEELLDKKSRDEEENGNPEKKSQADSNLMIKNASAPVFYPTEPPIETLYMPKQEKVELTTKRKAKLFFPKRKEISNISLPKPKPSTQNLKSRFARERSSLNT</sequence>
<feature type="compositionally biased region" description="Basic residues" evidence="1">
    <location>
        <begin position="1"/>
        <end position="15"/>
    </location>
</feature>
<feature type="region of interest" description="Disordered" evidence="1">
    <location>
        <begin position="232"/>
        <end position="259"/>
    </location>
</feature>
<keyword evidence="3" id="KW-1185">Reference proteome</keyword>
<dbReference type="Proteomes" id="UP001295684">
    <property type="component" value="Unassembled WGS sequence"/>
</dbReference>
<proteinExistence type="predicted"/>
<gene>
    <name evidence="2" type="ORF">ECRASSUSDP1_LOCUS8831</name>
</gene>
<evidence type="ECO:0000313" key="3">
    <source>
        <dbReference type="Proteomes" id="UP001295684"/>
    </source>
</evidence>
<dbReference type="AlphaFoldDB" id="A0AAD1UEX8"/>